<dbReference type="InterPro" id="IPR018060">
    <property type="entry name" value="HTH_AraC"/>
</dbReference>
<keyword evidence="5" id="KW-0804">Transcription</keyword>
<organism evidence="7 8">
    <name type="scientific">Olsenella profusa F0195</name>
    <dbReference type="NCBI Taxonomy" id="1125712"/>
    <lineage>
        <taxon>Bacteria</taxon>
        <taxon>Bacillati</taxon>
        <taxon>Actinomycetota</taxon>
        <taxon>Coriobacteriia</taxon>
        <taxon>Coriobacteriales</taxon>
        <taxon>Atopobiaceae</taxon>
        <taxon>Olsenella</taxon>
    </lineage>
</organism>
<evidence type="ECO:0000313" key="8">
    <source>
        <dbReference type="Proteomes" id="UP000016638"/>
    </source>
</evidence>
<name>U2V7Y4_9ACTN</name>
<dbReference type="RefSeq" id="WP_021725871.1">
    <property type="nucleotide sequence ID" value="NZ_AWEZ01000043.1"/>
</dbReference>
<evidence type="ECO:0000256" key="5">
    <source>
        <dbReference type="ARBA" id="ARBA00023163"/>
    </source>
</evidence>
<dbReference type="InterPro" id="IPR009057">
    <property type="entry name" value="Homeodomain-like_sf"/>
</dbReference>
<dbReference type="PROSITE" id="PS01124">
    <property type="entry name" value="HTH_ARAC_FAMILY_2"/>
    <property type="match status" value="1"/>
</dbReference>
<accession>U2V7Y4</accession>
<dbReference type="SUPFAM" id="SSF51215">
    <property type="entry name" value="Regulatory protein AraC"/>
    <property type="match status" value="1"/>
</dbReference>
<dbReference type="GO" id="GO:0043565">
    <property type="term" value="F:sequence-specific DNA binding"/>
    <property type="evidence" value="ECO:0007669"/>
    <property type="project" value="InterPro"/>
</dbReference>
<protein>
    <submittedName>
        <fullName evidence="7">DNA-binding helix-turn-helix protein</fullName>
    </submittedName>
</protein>
<proteinExistence type="predicted"/>
<keyword evidence="2" id="KW-0805">Transcription regulation</keyword>
<dbReference type="Pfam" id="PF02311">
    <property type="entry name" value="AraC_binding"/>
    <property type="match status" value="1"/>
</dbReference>
<evidence type="ECO:0000313" key="7">
    <source>
        <dbReference type="EMBL" id="ERL08731.1"/>
    </source>
</evidence>
<dbReference type="Pfam" id="PF12833">
    <property type="entry name" value="HTH_18"/>
    <property type="match status" value="1"/>
</dbReference>
<dbReference type="InterPro" id="IPR050204">
    <property type="entry name" value="AraC_XylS_family_regulators"/>
</dbReference>
<dbReference type="STRING" id="1125712.HMPREF1316_0361"/>
<keyword evidence="3 7" id="KW-0238">DNA-binding</keyword>
<gene>
    <name evidence="7" type="ORF">HMPREF1316_0361</name>
</gene>
<dbReference type="InterPro" id="IPR018062">
    <property type="entry name" value="HTH_AraC-typ_CS"/>
</dbReference>
<dbReference type="PATRIC" id="fig|1125712.3.peg.988"/>
<dbReference type="Proteomes" id="UP000016638">
    <property type="component" value="Unassembled WGS sequence"/>
</dbReference>
<dbReference type="CDD" id="cd06986">
    <property type="entry name" value="cupin_MmsR-like_N"/>
    <property type="match status" value="1"/>
</dbReference>
<keyword evidence="4" id="KW-0010">Activator</keyword>
<dbReference type="InterPro" id="IPR003313">
    <property type="entry name" value="AraC-bd"/>
</dbReference>
<dbReference type="AlphaFoldDB" id="U2V7Y4"/>
<evidence type="ECO:0000256" key="4">
    <source>
        <dbReference type="ARBA" id="ARBA00023159"/>
    </source>
</evidence>
<dbReference type="PROSITE" id="PS00041">
    <property type="entry name" value="HTH_ARAC_FAMILY_1"/>
    <property type="match status" value="1"/>
</dbReference>
<dbReference type="SUPFAM" id="SSF46689">
    <property type="entry name" value="Homeodomain-like"/>
    <property type="match status" value="2"/>
</dbReference>
<evidence type="ECO:0000259" key="6">
    <source>
        <dbReference type="PROSITE" id="PS01124"/>
    </source>
</evidence>
<keyword evidence="8" id="KW-1185">Reference proteome</keyword>
<dbReference type="GO" id="GO:0003700">
    <property type="term" value="F:DNA-binding transcription factor activity"/>
    <property type="evidence" value="ECO:0007669"/>
    <property type="project" value="InterPro"/>
</dbReference>
<keyword evidence="1" id="KW-0963">Cytoplasm</keyword>
<dbReference type="EMBL" id="AWEZ01000043">
    <property type="protein sequence ID" value="ERL08731.1"/>
    <property type="molecule type" value="Genomic_DNA"/>
</dbReference>
<dbReference type="PANTHER" id="PTHR46796:SF13">
    <property type="entry name" value="HTH-TYPE TRANSCRIPTIONAL ACTIVATOR RHAS"/>
    <property type="match status" value="1"/>
</dbReference>
<feature type="domain" description="HTH araC/xylS-type" evidence="6">
    <location>
        <begin position="180"/>
        <end position="278"/>
    </location>
</feature>
<dbReference type="InterPro" id="IPR037923">
    <property type="entry name" value="HTH-like"/>
</dbReference>
<dbReference type="PANTHER" id="PTHR46796">
    <property type="entry name" value="HTH-TYPE TRANSCRIPTIONAL ACTIVATOR RHAS-RELATED"/>
    <property type="match status" value="1"/>
</dbReference>
<dbReference type="SMART" id="SM00342">
    <property type="entry name" value="HTH_ARAC"/>
    <property type="match status" value="1"/>
</dbReference>
<comment type="caution">
    <text evidence="7">The sequence shown here is derived from an EMBL/GenBank/DDBJ whole genome shotgun (WGS) entry which is preliminary data.</text>
</comment>
<evidence type="ECO:0000256" key="3">
    <source>
        <dbReference type="ARBA" id="ARBA00023125"/>
    </source>
</evidence>
<reference evidence="7 8" key="1">
    <citation type="submission" date="2013-08" db="EMBL/GenBank/DDBJ databases">
        <authorList>
            <person name="Durkin A.S."/>
            <person name="Haft D.R."/>
            <person name="McCorrison J."/>
            <person name="Torralba M."/>
            <person name="Gillis M."/>
            <person name="Haft D.H."/>
            <person name="Methe B."/>
            <person name="Sutton G."/>
            <person name="Nelson K.E."/>
        </authorList>
    </citation>
    <scope>NUCLEOTIDE SEQUENCE [LARGE SCALE GENOMIC DNA]</scope>
    <source>
        <strain evidence="7 8">F0195</strain>
    </source>
</reference>
<dbReference type="eggNOG" id="COG2207">
    <property type="taxonomic scope" value="Bacteria"/>
</dbReference>
<evidence type="ECO:0000256" key="2">
    <source>
        <dbReference type="ARBA" id="ARBA00023015"/>
    </source>
</evidence>
<sequence>MPDFVYTTFMGGHFIDLVPYEYGHESCSANHSFGPARRNHFLFHYVINGTGRLDFTRSDGQEGSMPIHAGQGFIIFPRVVTTYQADGDNPWQYLWIEFDGLRMAERLSQAGFSQDYPLYQPTSQYERDMMMQEMLYIVAHGRESTLGVVGHAYLFLDHLIRSSFKPREDTNGGMSEFYVREALEFVGAHYQEDITVEDIAANSGLDRSYFGSLFKRSVGTTPQHFLMGYRMDRACELLECTSLPIAAIGRAVGYSKQLHFSRAFKNARGVSPRQWRRQTDTTEGTG</sequence>
<evidence type="ECO:0000256" key="1">
    <source>
        <dbReference type="ARBA" id="ARBA00022490"/>
    </source>
</evidence>
<dbReference type="OrthoDB" id="9814125at2"/>
<dbReference type="Gene3D" id="1.10.10.60">
    <property type="entry name" value="Homeodomain-like"/>
    <property type="match status" value="2"/>
</dbReference>